<comment type="caution">
    <text evidence="2">The sequence shown here is derived from an EMBL/GenBank/DDBJ whole genome shotgun (WGS) entry which is preliminary data.</text>
</comment>
<evidence type="ECO:0000259" key="1">
    <source>
        <dbReference type="Pfam" id="PF13619"/>
    </source>
</evidence>
<keyword evidence="3" id="KW-1185">Reference proteome</keyword>
<organism evidence="2 3">
    <name type="scientific">Aphanothece hegewaldii CCALA 016</name>
    <dbReference type="NCBI Taxonomy" id="2107694"/>
    <lineage>
        <taxon>Bacteria</taxon>
        <taxon>Bacillati</taxon>
        <taxon>Cyanobacteriota</taxon>
        <taxon>Cyanophyceae</taxon>
        <taxon>Oscillatoriophycideae</taxon>
        <taxon>Chroococcales</taxon>
        <taxon>Aphanothecaceae</taxon>
        <taxon>Aphanothece</taxon>
    </lineage>
</organism>
<dbReference type="AlphaFoldDB" id="A0A2T1LQU4"/>
<evidence type="ECO:0000313" key="3">
    <source>
        <dbReference type="Proteomes" id="UP000239001"/>
    </source>
</evidence>
<reference evidence="2 3" key="1">
    <citation type="submission" date="2018-03" db="EMBL/GenBank/DDBJ databases">
        <title>The ancient ancestry and fast evolution of plastids.</title>
        <authorList>
            <person name="Moore K.R."/>
            <person name="Magnabosco C."/>
            <person name="Momper L."/>
            <person name="Gold D.A."/>
            <person name="Bosak T."/>
            <person name="Fournier G.P."/>
        </authorList>
    </citation>
    <scope>NUCLEOTIDE SEQUENCE [LARGE SCALE GENOMIC DNA]</scope>
    <source>
        <strain evidence="2 3">CCALA 016</strain>
    </source>
</reference>
<feature type="domain" description="KTSC" evidence="1">
    <location>
        <begin position="39"/>
        <end position="93"/>
    </location>
</feature>
<accession>A0A2T1LQU4</accession>
<dbReference type="OrthoDB" id="8612029at2"/>
<sequence length="100" mass="11577">MKRGNYLFQFIQLGDVEPEPVLQEEMSMFLTENLPCSGSSVIQKIGYCDRRAILEIHFHHGGRYQYENVPRFVFDGMVSTNSLGQYYNRCIKGFFGGKKL</sequence>
<dbReference type="EMBL" id="PXOH01000060">
    <property type="protein sequence ID" value="PSF30013.1"/>
    <property type="molecule type" value="Genomic_DNA"/>
</dbReference>
<proteinExistence type="predicted"/>
<name>A0A2T1LQU4_9CHRO</name>
<protein>
    <recommendedName>
        <fullName evidence="1">KTSC domain-containing protein</fullName>
    </recommendedName>
</protein>
<gene>
    <name evidence="2" type="ORF">C7H19_24105</name>
</gene>
<evidence type="ECO:0000313" key="2">
    <source>
        <dbReference type="EMBL" id="PSF30013.1"/>
    </source>
</evidence>
<reference evidence="2 3" key="2">
    <citation type="submission" date="2018-03" db="EMBL/GenBank/DDBJ databases">
        <authorList>
            <person name="Keele B.F."/>
        </authorList>
    </citation>
    <scope>NUCLEOTIDE SEQUENCE [LARGE SCALE GENOMIC DNA]</scope>
    <source>
        <strain evidence="2 3">CCALA 016</strain>
    </source>
</reference>
<dbReference type="InterPro" id="IPR025309">
    <property type="entry name" value="KTSC_dom"/>
</dbReference>
<dbReference type="Proteomes" id="UP000239001">
    <property type="component" value="Unassembled WGS sequence"/>
</dbReference>
<dbReference type="Pfam" id="PF13619">
    <property type="entry name" value="KTSC"/>
    <property type="match status" value="1"/>
</dbReference>